<dbReference type="SUPFAM" id="SSF54928">
    <property type="entry name" value="RNA-binding domain, RBD"/>
    <property type="match status" value="1"/>
</dbReference>
<evidence type="ECO:0000256" key="1">
    <source>
        <dbReference type="PROSITE-ProRule" id="PRU00176"/>
    </source>
</evidence>
<gene>
    <name evidence="3" type="ORF">Tci_565546</name>
</gene>
<dbReference type="PANTHER" id="PTHR32343:SF22">
    <property type="entry name" value="LD29830P"/>
    <property type="match status" value="1"/>
</dbReference>
<accession>A0A699IXA3</accession>
<dbReference type="PROSITE" id="PS50102">
    <property type="entry name" value="RRM"/>
    <property type="match status" value="1"/>
</dbReference>
<dbReference type="AlphaFoldDB" id="A0A699IXA3"/>
<dbReference type="Gene3D" id="3.30.70.330">
    <property type="match status" value="1"/>
</dbReference>
<protein>
    <submittedName>
        <fullName evidence="3">Polyadenylate-binding protein-interacting protein 9-like isoform X3</fullName>
    </submittedName>
</protein>
<proteinExistence type="predicted"/>
<dbReference type="InterPro" id="IPR012677">
    <property type="entry name" value="Nucleotide-bd_a/b_plait_sf"/>
</dbReference>
<evidence type="ECO:0000313" key="3">
    <source>
        <dbReference type="EMBL" id="GEZ93573.1"/>
    </source>
</evidence>
<dbReference type="InterPro" id="IPR035979">
    <property type="entry name" value="RBD_domain_sf"/>
</dbReference>
<keyword evidence="1" id="KW-0694">RNA-binding</keyword>
<dbReference type="GO" id="GO:0003723">
    <property type="term" value="F:RNA binding"/>
    <property type="evidence" value="ECO:0007669"/>
    <property type="project" value="UniProtKB-UniRule"/>
</dbReference>
<comment type="caution">
    <text evidence="3">The sequence shown here is derived from an EMBL/GenBank/DDBJ whole genome shotgun (WGS) entry which is preliminary data.</text>
</comment>
<reference evidence="3" key="1">
    <citation type="journal article" date="2019" name="Sci. Rep.">
        <title>Draft genome of Tanacetum cinerariifolium, the natural source of mosquito coil.</title>
        <authorList>
            <person name="Yamashiro T."/>
            <person name="Shiraishi A."/>
            <person name="Satake H."/>
            <person name="Nakayama K."/>
        </authorList>
    </citation>
    <scope>NUCLEOTIDE SEQUENCE</scope>
</reference>
<dbReference type="PANTHER" id="PTHR32343">
    <property type="entry name" value="SERINE/ARGININE-RICH SPLICING FACTOR"/>
    <property type="match status" value="1"/>
</dbReference>
<sequence length="281" mass="32210">RSKSAILPVNPSYVPQSEDEMEKCARTVFCTNIDNQVSRAELKRFFETTCGEVSVMRHLRDGNRTTSMAFIEFVTMRALMGAQDVWECVKVGYEEPSASEVSAMSVNQLKAWKEKRMKDKAALYLLFQSMNELRFEKIAEATTSKEALETLGKVHKGVVEKILVSLTEKFENMMCAIEESKNLKYMTIDDLADSLEAHEQRKLKKKQASFNDRVLQTNVIVEEEAMYVQRNEHGRESYKQEDKEITMDMVEEVEEATIMAHKVIPTIVIIVASWAARQETV</sequence>
<organism evidence="3">
    <name type="scientific">Tanacetum cinerariifolium</name>
    <name type="common">Dalmatian daisy</name>
    <name type="synonym">Chrysanthemum cinerariifolium</name>
    <dbReference type="NCBI Taxonomy" id="118510"/>
    <lineage>
        <taxon>Eukaryota</taxon>
        <taxon>Viridiplantae</taxon>
        <taxon>Streptophyta</taxon>
        <taxon>Embryophyta</taxon>
        <taxon>Tracheophyta</taxon>
        <taxon>Spermatophyta</taxon>
        <taxon>Magnoliopsida</taxon>
        <taxon>eudicotyledons</taxon>
        <taxon>Gunneridae</taxon>
        <taxon>Pentapetalae</taxon>
        <taxon>asterids</taxon>
        <taxon>campanulids</taxon>
        <taxon>Asterales</taxon>
        <taxon>Asteraceae</taxon>
        <taxon>Asteroideae</taxon>
        <taxon>Anthemideae</taxon>
        <taxon>Anthemidinae</taxon>
        <taxon>Tanacetum</taxon>
    </lineage>
</organism>
<evidence type="ECO:0000259" key="2">
    <source>
        <dbReference type="PROSITE" id="PS50102"/>
    </source>
</evidence>
<feature type="domain" description="RRM" evidence="2">
    <location>
        <begin position="26"/>
        <end position="111"/>
    </location>
</feature>
<dbReference type="InterPro" id="IPR000504">
    <property type="entry name" value="RRM_dom"/>
</dbReference>
<name>A0A699IXA3_TANCI</name>
<feature type="non-terminal residue" evidence="3">
    <location>
        <position position="1"/>
    </location>
</feature>
<dbReference type="EMBL" id="BKCJ010344409">
    <property type="protein sequence ID" value="GEZ93573.1"/>
    <property type="molecule type" value="Genomic_DNA"/>
</dbReference>
<feature type="non-terminal residue" evidence="3">
    <location>
        <position position="281"/>
    </location>
</feature>
<dbReference type="Pfam" id="PF14223">
    <property type="entry name" value="Retrotran_gag_2"/>
    <property type="match status" value="2"/>
</dbReference>